<comment type="caution">
    <text evidence="4">The sequence shown here is derived from an EMBL/GenBank/DDBJ whole genome shotgun (WGS) entry which is preliminary data.</text>
</comment>
<protein>
    <submittedName>
        <fullName evidence="4">Proline-rich receptor-like protein kinase PERK3</fullName>
    </submittedName>
</protein>
<accession>A0AAX6I3R6</accession>
<organism evidence="4 5">
    <name type="scientific">Iris pallida</name>
    <name type="common">Sweet iris</name>
    <dbReference type="NCBI Taxonomy" id="29817"/>
    <lineage>
        <taxon>Eukaryota</taxon>
        <taxon>Viridiplantae</taxon>
        <taxon>Streptophyta</taxon>
        <taxon>Embryophyta</taxon>
        <taxon>Tracheophyta</taxon>
        <taxon>Spermatophyta</taxon>
        <taxon>Magnoliopsida</taxon>
        <taxon>Liliopsida</taxon>
        <taxon>Asparagales</taxon>
        <taxon>Iridaceae</taxon>
        <taxon>Iridoideae</taxon>
        <taxon>Irideae</taxon>
        <taxon>Iris</taxon>
    </lineage>
</organism>
<keyword evidence="4" id="KW-0418">Kinase</keyword>
<dbReference type="PANTHER" id="PTHR47934:SF24">
    <property type="entry name" value="PENTACOTRIPEPTIDE-REPEAT REGION OF PRORP DOMAIN-CONTAINING PROTEIN"/>
    <property type="match status" value="1"/>
</dbReference>
<dbReference type="InterPro" id="IPR011990">
    <property type="entry name" value="TPR-like_helical_dom_sf"/>
</dbReference>
<dbReference type="Proteomes" id="UP001140949">
    <property type="component" value="Unassembled WGS sequence"/>
</dbReference>
<keyword evidence="1" id="KW-0677">Repeat</keyword>
<reference evidence="4" key="1">
    <citation type="journal article" date="2023" name="GigaByte">
        <title>Genome assembly of the bearded iris, Iris pallida Lam.</title>
        <authorList>
            <person name="Bruccoleri R.E."/>
            <person name="Oakeley E.J."/>
            <person name="Faust A.M.E."/>
            <person name="Altorfer M."/>
            <person name="Dessus-Babus S."/>
            <person name="Burckhardt D."/>
            <person name="Oertli M."/>
            <person name="Naumann U."/>
            <person name="Petersen F."/>
            <person name="Wong J."/>
        </authorList>
    </citation>
    <scope>NUCLEOTIDE SEQUENCE</scope>
    <source>
        <strain evidence="4">GSM-AAB239-AS_SAM_17_03QT</strain>
    </source>
</reference>
<dbReference type="GO" id="GO:0016301">
    <property type="term" value="F:kinase activity"/>
    <property type="evidence" value="ECO:0007669"/>
    <property type="project" value="UniProtKB-KW"/>
</dbReference>
<proteinExistence type="predicted"/>
<evidence type="ECO:0000313" key="5">
    <source>
        <dbReference type="Proteomes" id="UP001140949"/>
    </source>
</evidence>
<dbReference type="Pfam" id="PF01535">
    <property type="entry name" value="PPR"/>
    <property type="match status" value="1"/>
</dbReference>
<evidence type="ECO:0000256" key="3">
    <source>
        <dbReference type="SAM" id="MobiDB-lite"/>
    </source>
</evidence>
<feature type="region of interest" description="Disordered" evidence="3">
    <location>
        <begin position="102"/>
        <end position="128"/>
    </location>
</feature>
<evidence type="ECO:0000256" key="1">
    <source>
        <dbReference type="ARBA" id="ARBA00022737"/>
    </source>
</evidence>
<dbReference type="GO" id="GO:0003729">
    <property type="term" value="F:mRNA binding"/>
    <property type="evidence" value="ECO:0007669"/>
    <property type="project" value="TreeGrafter"/>
</dbReference>
<dbReference type="PANTHER" id="PTHR47934">
    <property type="entry name" value="PENTATRICOPEPTIDE REPEAT-CONTAINING PROTEIN PET309, MITOCHONDRIAL"/>
    <property type="match status" value="1"/>
</dbReference>
<sequence>MAAALLRRTQIRIPLRRPSSFSTAAAAAAAKSDSRSPNRIPSPVPDPDSYYRYKSNIIFEFDPERIASLFVSSAHPPEVYKIFVSRLARFGRHELIERLVEPHLGGGGSSSDHDEDDQNNPKSEDFNPKSEDFHIRIIILYAHAGMVDHAVRAFRRIPDSGLRHSQRTLCALLFVFLRNRKLDLVLETFRSAPEDLQVSPGITAHNIVLDALCRHGDLAGARKMLDEMEGKGTKPDAVSYNVLVNGYLRKGDRSGFEGALKEMMFDKGKELFLTKRDPPLDLY</sequence>
<dbReference type="Gene3D" id="1.25.40.10">
    <property type="entry name" value="Tetratricopeptide repeat domain"/>
    <property type="match status" value="1"/>
</dbReference>
<feature type="repeat" description="PPR" evidence="2">
    <location>
        <begin position="201"/>
        <end position="235"/>
    </location>
</feature>
<dbReference type="AlphaFoldDB" id="A0AAX6I3R6"/>
<feature type="region of interest" description="Disordered" evidence="3">
    <location>
        <begin position="24"/>
        <end position="47"/>
    </location>
</feature>
<evidence type="ECO:0000256" key="2">
    <source>
        <dbReference type="PROSITE-ProRule" id="PRU00708"/>
    </source>
</evidence>
<dbReference type="InterPro" id="IPR051114">
    <property type="entry name" value="Mito_RNA_Proc_CCM1"/>
</dbReference>
<dbReference type="InterPro" id="IPR002885">
    <property type="entry name" value="PPR_rpt"/>
</dbReference>
<dbReference type="PROSITE" id="PS51375">
    <property type="entry name" value="PPR"/>
    <property type="match status" value="1"/>
</dbReference>
<name>A0AAX6I3R6_IRIPA</name>
<dbReference type="GO" id="GO:0007005">
    <property type="term" value="P:mitochondrion organization"/>
    <property type="evidence" value="ECO:0007669"/>
    <property type="project" value="TreeGrafter"/>
</dbReference>
<dbReference type="EMBL" id="JANAVB010005397">
    <property type="protein sequence ID" value="KAJ6847543.1"/>
    <property type="molecule type" value="Genomic_DNA"/>
</dbReference>
<reference evidence="4" key="2">
    <citation type="submission" date="2023-04" db="EMBL/GenBank/DDBJ databases">
        <authorList>
            <person name="Bruccoleri R.E."/>
            <person name="Oakeley E.J."/>
            <person name="Faust A.-M."/>
            <person name="Dessus-Babus S."/>
            <person name="Altorfer M."/>
            <person name="Burckhardt D."/>
            <person name="Oertli M."/>
            <person name="Naumann U."/>
            <person name="Petersen F."/>
            <person name="Wong J."/>
        </authorList>
    </citation>
    <scope>NUCLEOTIDE SEQUENCE</scope>
    <source>
        <strain evidence="4">GSM-AAB239-AS_SAM_17_03QT</strain>
        <tissue evidence="4">Leaf</tissue>
    </source>
</reference>
<gene>
    <name evidence="4" type="ORF">M6B38_277280</name>
</gene>
<dbReference type="Pfam" id="PF13041">
    <property type="entry name" value="PPR_2"/>
    <property type="match status" value="1"/>
</dbReference>
<keyword evidence="4" id="KW-0808">Transferase</keyword>
<dbReference type="NCBIfam" id="TIGR00756">
    <property type="entry name" value="PPR"/>
    <property type="match status" value="1"/>
</dbReference>
<keyword evidence="5" id="KW-1185">Reference proteome</keyword>
<dbReference type="GO" id="GO:0006396">
    <property type="term" value="P:RNA processing"/>
    <property type="evidence" value="ECO:0007669"/>
    <property type="project" value="TreeGrafter"/>
</dbReference>
<keyword evidence="4" id="KW-0675">Receptor</keyword>
<dbReference type="GO" id="GO:0005739">
    <property type="term" value="C:mitochondrion"/>
    <property type="evidence" value="ECO:0007669"/>
    <property type="project" value="TreeGrafter"/>
</dbReference>
<evidence type="ECO:0000313" key="4">
    <source>
        <dbReference type="EMBL" id="KAJ6847543.1"/>
    </source>
</evidence>